<proteinExistence type="predicted"/>
<dbReference type="Proteomes" id="UP000793456">
    <property type="component" value="Chromosome XIV"/>
</dbReference>
<sequence length="559" mass="62582">MAEYPCLLSVILTVFNSVPCSLSDGTVYLFVVNHPHHKSQVEQFKFLEDDFSLVHVKTIKHELLYSVNDIVAVGVEAFYATNDHYFTHPIFKGIVEPFLALPWSNVVYYSPEEVKVVSEGYYSANGINISPDKGHIYVADVFDHNVHVLERKEDNALVSVKSVAVGSLCDNIEVDPETGDLWLGCHPNAWKLVMFDVKDPPGSEMAGMKKVLVAALVAAFAAFIGHRILKLHQILANREVTVKHLKCHYLKNIEYGAEDITILRDGLAFLSTGLKYSVLPSFSDEPGKIYILDLLHPKPTPVELQIKGDLDLSSFNPHGISVYTDEADDSVYLFVVNHPQNKSQVEVFHFVQENTLVHLKTITHPLLHSVNDIVAVGVENFYASNDRFFLNDALQFLSIFLGVPFCQVVYYSPKEVRVAADGISSANGINISPDKQYIYVSDIIDREVDIFERREEEQLVYLKSVAVGSLCDNIDVDHRRGDLWLGCHPNSMKLSKYDPEDPPGSEIIRIKDIHSEQPVVSQEYVDNGHVLQASTIAAPYEGKLLIGTAFHKALCCDLK</sequence>
<dbReference type="EMBL" id="CM011687">
    <property type="protein sequence ID" value="TMS11331.1"/>
    <property type="molecule type" value="Genomic_DNA"/>
</dbReference>
<keyword evidence="2" id="KW-1185">Reference proteome</keyword>
<evidence type="ECO:0000313" key="1">
    <source>
        <dbReference type="EMBL" id="TMS11331.1"/>
    </source>
</evidence>
<gene>
    <name evidence="1" type="ORF">E3U43_020324</name>
</gene>
<accession>A0ACD3QVM8</accession>
<organism evidence="1 2">
    <name type="scientific">Larimichthys crocea</name>
    <name type="common">Large yellow croaker</name>
    <name type="synonym">Pseudosciaena crocea</name>
    <dbReference type="NCBI Taxonomy" id="215358"/>
    <lineage>
        <taxon>Eukaryota</taxon>
        <taxon>Metazoa</taxon>
        <taxon>Chordata</taxon>
        <taxon>Craniata</taxon>
        <taxon>Vertebrata</taxon>
        <taxon>Euteleostomi</taxon>
        <taxon>Actinopterygii</taxon>
        <taxon>Neopterygii</taxon>
        <taxon>Teleostei</taxon>
        <taxon>Neoteleostei</taxon>
        <taxon>Acanthomorphata</taxon>
        <taxon>Eupercaria</taxon>
        <taxon>Sciaenidae</taxon>
        <taxon>Larimichthys</taxon>
    </lineage>
</organism>
<name>A0ACD3QVM8_LARCR</name>
<protein>
    <submittedName>
        <fullName evidence="1">Uncharacterized protein</fullName>
    </submittedName>
</protein>
<evidence type="ECO:0000313" key="2">
    <source>
        <dbReference type="Proteomes" id="UP000793456"/>
    </source>
</evidence>
<reference evidence="1" key="1">
    <citation type="submission" date="2018-11" db="EMBL/GenBank/DDBJ databases">
        <title>The sequence and de novo assembly of Larimichthys crocea genome using PacBio and Hi-C technologies.</title>
        <authorList>
            <person name="Xu P."/>
            <person name="Chen B."/>
            <person name="Zhou Z."/>
            <person name="Ke Q."/>
            <person name="Wu Y."/>
            <person name="Bai H."/>
            <person name="Pu F."/>
        </authorList>
    </citation>
    <scope>NUCLEOTIDE SEQUENCE</scope>
    <source>
        <tissue evidence="1">Muscle</tissue>
    </source>
</reference>
<comment type="caution">
    <text evidence="1">The sequence shown here is derived from an EMBL/GenBank/DDBJ whole genome shotgun (WGS) entry which is preliminary data.</text>
</comment>